<accession>A0AAU7PHE6</accession>
<dbReference type="Gene3D" id="3.30.420.10">
    <property type="entry name" value="Ribonuclease H-like superfamily/Ribonuclease H"/>
    <property type="match status" value="1"/>
</dbReference>
<name>A0AAU7PHE6_9VIRU</name>
<gene>
    <name evidence="1" type="ORF">SURPRISE13_099</name>
</gene>
<reference evidence="1" key="1">
    <citation type="submission" date="2024-05" db="EMBL/GenBank/DDBJ databases">
        <title>Isolation and characterization of the novel Burkholderia jumbo bacteriophage Surprise13.</title>
        <authorList>
            <person name="Supina B.S.I."/>
            <person name="Dennis J."/>
        </authorList>
    </citation>
    <scope>NUCLEOTIDE SEQUENCE</scope>
</reference>
<proteinExistence type="predicted"/>
<dbReference type="GO" id="GO:0003676">
    <property type="term" value="F:nucleic acid binding"/>
    <property type="evidence" value="ECO:0007669"/>
    <property type="project" value="InterPro"/>
</dbReference>
<dbReference type="InterPro" id="IPR036397">
    <property type="entry name" value="RNaseH_sf"/>
</dbReference>
<dbReference type="EMBL" id="PP856017">
    <property type="protein sequence ID" value="XBS47658.1"/>
    <property type="molecule type" value="Genomic_DNA"/>
</dbReference>
<sequence>MLHIPHDGDGIVKFVGFDPGTSFPGVGLIHYDVPDRKIIRATAICLNLEKMAKRSPQFGYQTLRFLKLQAFRMYQRALYQKERPLKIASEHPYINPGMPGAVIPLAECLYMTEEEVHNYNPYLSLEKIDPSSIKNSVGVKGNSGDKHAMTEAIKKIPEIMDVLVGDIDAMDNNAVDSLAVTYCSLKRELDHGN</sequence>
<protein>
    <submittedName>
        <fullName evidence="1">Uncharacterized protein</fullName>
    </submittedName>
</protein>
<evidence type="ECO:0000313" key="1">
    <source>
        <dbReference type="EMBL" id="XBS47658.1"/>
    </source>
</evidence>
<organism evidence="1">
    <name type="scientific">Burkholderia phage vB_BgluM-SURPRISE13</name>
    <dbReference type="NCBI Taxonomy" id="3159457"/>
    <lineage>
        <taxon>Viruses</taxon>
    </lineage>
</organism>